<dbReference type="Pfam" id="PF08478">
    <property type="entry name" value="POTRA_1"/>
    <property type="match status" value="1"/>
</dbReference>
<dbReference type="HAMAP" id="MF_00911">
    <property type="entry name" value="FtsQ_subfam"/>
    <property type="match status" value="1"/>
</dbReference>
<keyword evidence="2 9" id="KW-1003">Cell membrane</keyword>
<evidence type="ECO:0000256" key="8">
    <source>
        <dbReference type="ARBA" id="ARBA00023306"/>
    </source>
</evidence>
<dbReference type="InterPro" id="IPR045335">
    <property type="entry name" value="FtsQ_C_sf"/>
</dbReference>
<keyword evidence="6 9" id="KW-1133">Transmembrane helix</keyword>
<dbReference type="Gene3D" id="3.10.20.310">
    <property type="entry name" value="membrane protein fhac"/>
    <property type="match status" value="1"/>
</dbReference>
<dbReference type="GO" id="GO:0090529">
    <property type="term" value="P:cell septum assembly"/>
    <property type="evidence" value="ECO:0007669"/>
    <property type="project" value="InterPro"/>
</dbReference>
<evidence type="ECO:0000256" key="2">
    <source>
        <dbReference type="ARBA" id="ARBA00022475"/>
    </source>
</evidence>
<dbReference type="Proteomes" id="UP001139488">
    <property type="component" value="Unassembled WGS sequence"/>
</dbReference>
<comment type="subunit">
    <text evidence="9">Part of a complex composed of FtsB, FtsL and FtsQ.</text>
</comment>
<dbReference type="EMBL" id="JAJNNZ010000002">
    <property type="protein sequence ID" value="MCJ2375917.1"/>
    <property type="molecule type" value="Genomic_DNA"/>
</dbReference>
<dbReference type="PANTHER" id="PTHR35851">
    <property type="entry name" value="CELL DIVISION PROTEIN FTSQ"/>
    <property type="match status" value="1"/>
</dbReference>
<evidence type="ECO:0000256" key="3">
    <source>
        <dbReference type="ARBA" id="ARBA00022519"/>
    </source>
</evidence>
<keyword evidence="4 9" id="KW-0132">Cell division</keyword>
<sequence length="251" mass="28599">MYHQDVSYTPRNGIGAVFFAMVLLLIGSLLYSILSWMWDDQRLPLSKIVLQGELSHVSARDVQQAFADLDHIGTFMSQDIDVLQDSIEEIPWVSQASLRKQWPDTVKVYLTEHKIAAIWNGVAMLDTNGIVFNGDTARLHDEQVKLYGPEGTEQSVLETYLYSNDRLAPLGLSVTSLVLNDRRAWQIILDNGIRLELGKDSLKERLTRFVLLYNRLGEQAAKVSYIDLRYDTGASVGWYREQELEQESTDD</sequence>
<feature type="transmembrane region" description="Helical" evidence="9">
    <location>
        <begin position="14"/>
        <end position="38"/>
    </location>
</feature>
<dbReference type="InterPro" id="IPR034746">
    <property type="entry name" value="POTRA"/>
</dbReference>
<evidence type="ECO:0000256" key="4">
    <source>
        <dbReference type="ARBA" id="ARBA00022618"/>
    </source>
</evidence>
<gene>
    <name evidence="9" type="primary">ftsQ</name>
    <name evidence="11" type="ORF">LNL84_03625</name>
</gene>
<evidence type="ECO:0000256" key="6">
    <source>
        <dbReference type="ARBA" id="ARBA00022989"/>
    </source>
</evidence>
<dbReference type="InterPro" id="IPR026579">
    <property type="entry name" value="FtsQ"/>
</dbReference>
<dbReference type="PROSITE" id="PS51779">
    <property type="entry name" value="POTRA"/>
    <property type="match status" value="1"/>
</dbReference>
<evidence type="ECO:0000256" key="9">
    <source>
        <dbReference type="HAMAP-Rule" id="MF_00911"/>
    </source>
</evidence>
<comment type="similarity">
    <text evidence="9">Belongs to the FtsQ/DivIB family. FtsQ subfamily.</text>
</comment>
<evidence type="ECO:0000259" key="10">
    <source>
        <dbReference type="PROSITE" id="PS51779"/>
    </source>
</evidence>
<evidence type="ECO:0000256" key="7">
    <source>
        <dbReference type="ARBA" id="ARBA00023136"/>
    </source>
</evidence>
<dbReference type="InterPro" id="IPR013685">
    <property type="entry name" value="POTRA_FtsQ_type"/>
</dbReference>
<evidence type="ECO:0000313" key="12">
    <source>
        <dbReference type="Proteomes" id="UP001139488"/>
    </source>
</evidence>
<feature type="domain" description="POTRA" evidence="10">
    <location>
        <begin position="43"/>
        <end position="113"/>
    </location>
</feature>
<dbReference type="RefSeq" id="WP_244355415.1">
    <property type="nucleotide sequence ID" value="NZ_JAJNNZ010000002.1"/>
</dbReference>
<keyword evidence="7 9" id="KW-0472">Membrane</keyword>
<proteinExistence type="inferred from homology"/>
<protein>
    <recommendedName>
        <fullName evidence="9">Cell division protein FtsQ</fullName>
    </recommendedName>
</protein>
<name>A0A9X1W7K8_9VIBR</name>
<evidence type="ECO:0000256" key="5">
    <source>
        <dbReference type="ARBA" id="ARBA00022692"/>
    </source>
</evidence>
<comment type="subcellular location">
    <subcellularLocation>
        <location evidence="9">Cell inner membrane</location>
        <topology evidence="9">Single-pass type II membrane protein</topology>
    </subcellularLocation>
    <subcellularLocation>
        <location evidence="1">Membrane</location>
    </subcellularLocation>
    <text evidence="9">Localizes to the division septum.</text>
</comment>
<keyword evidence="5 9" id="KW-0812">Transmembrane</keyword>
<comment type="function">
    <text evidence="9">Essential cell division protein. May link together the upstream cell division proteins, which are predominantly cytoplasmic, with the downstream cell division proteins, which are predominantly periplasmic. May control correct divisome assembly.</text>
</comment>
<keyword evidence="3 9" id="KW-0997">Cell inner membrane</keyword>
<dbReference type="GO" id="GO:0005886">
    <property type="term" value="C:plasma membrane"/>
    <property type="evidence" value="ECO:0007669"/>
    <property type="project" value="UniProtKB-SubCell"/>
</dbReference>
<dbReference type="AlphaFoldDB" id="A0A9X1W7K8"/>
<dbReference type="InterPro" id="IPR005548">
    <property type="entry name" value="Cell_div_FtsQ/DivIB_C"/>
</dbReference>
<reference evidence="11" key="1">
    <citation type="submission" date="2021-11" db="EMBL/GenBank/DDBJ databases">
        <title>Vibrio ZSDE26 sp. nov. and Vibrio ZSDZ34 sp. nov., isolated from coastal seawater in Qingdao.</title>
        <authorList>
            <person name="Zhang P."/>
        </authorList>
    </citation>
    <scope>NUCLEOTIDE SEQUENCE</scope>
    <source>
        <strain evidence="11">ZSDZ34</strain>
    </source>
</reference>
<dbReference type="PANTHER" id="PTHR35851:SF1">
    <property type="entry name" value="CELL DIVISION PROTEIN FTSQ"/>
    <property type="match status" value="1"/>
</dbReference>
<dbReference type="Gene3D" id="3.40.50.11690">
    <property type="entry name" value="Cell division protein FtsQ/DivIB"/>
    <property type="match status" value="1"/>
</dbReference>
<dbReference type="GO" id="GO:0043093">
    <property type="term" value="P:FtsZ-dependent cytokinesis"/>
    <property type="evidence" value="ECO:0007669"/>
    <property type="project" value="UniProtKB-UniRule"/>
</dbReference>
<dbReference type="Pfam" id="PF03799">
    <property type="entry name" value="FtsQ_DivIB_C"/>
    <property type="match status" value="1"/>
</dbReference>
<keyword evidence="12" id="KW-1185">Reference proteome</keyword>
<dbReference type="GO" id="GO:0032153">
    <property type="term" value="C:cell division site"/>
    <property type="evidence" value="ECO:0007669"/>
    <property type="project" value="UniProtKB-UniRule"/>
</dbReference>
<organism evidence="11 12">
    <name type="scientific">Vibrio gelatinilyticus</name>
    <dbReference type="NCBI Taxonomy" id="2893468"/>
    <lineage>
        <taxon>Bacteria</taxon>
        <taxon>Pseudomonadati</taxon>
        <taxon>Pseudomonadota</taxon>
        <taxon>Gammaproteobacteria</taxon>
        <taxon>Vibrionales</taxon>
        <taxon>Vibrionaceae</taxon>
        <taxon>Vibrio</taxon>
    </lineage>
</organism>
<comment type="caution">
    <text evidence="11">The sequence shown here is derived from an EMBL/GenBank/DDBJ whole genome shotgun (WGS) entry which is preliminary data.</text>
</comment>
<evidence type="ECO:0000313" key="11">
    <source>
        <dbReference type="EMBL" id="MCJ2375917.1"/>
    </source>
</evidence>
<accession>A0A9X1W7K8</accession>
<keyword evidence="8 9" id="KW-0131">Cell cycle</keyword>
<evidence type="ECO:0000256" key="1">
    <source>
        <dbReference type="ARBA" id="ARBA00004370"/>
    </source>
</evidence>